<accession>X1IS84</accession>
<evidence type="ECO:0000259" key="2">
    <source>
        <dbReference type="Pfam" id="PF00561"/>
    </source>
</evidence>
<dbReference type="EMBL" id="BARU01029884">
    <property type="protein sequence ID" value="GAH72110.1"/>
    <property type="molecule type" value="Genomic_DNA"/>
</dbReference>
<dbReference type="GO" id="GO:0004301">
    <property type="term" value="F:epoxide hydrolase activity"/>
    <property type="evidence" value="ECO:0007669"/>
    <property type="project" value="TreeGrafter"/>
</dbReference>
<dbReference type="PANTHER" id="PTHR42977">
    <property type="entry name" value="HYDROLASE-RELATED"/>
    <property type="match status" value="1"/>
</dbReference>
<dbReference type="SUPFAM" id="SSF53474">
    <property type="entry name" value="alpha/beta-Hydrolases"/>
    <property type="match status" value="1"/>
</dbReference>
<keyword evidence="1" id="KW-0378">Hydrolase</keyword>
<reference evidence="3" key="1">
    <citation type="journal article" date="2014" name="Front. Microbiol.">
        <title>High frequency of phylogenetically diverse reductive dehalogenase-homologous genes in deep subseafloor sedimentary metagenomes.</title>
        <authorList>
            <person name="Kawai M."/>
            <person name="Futagami T."/>
            <person name="Toyoda A."/>
            <person name="Takaki Y."/>
            <person name="Nishi S."/>
            <person name="Hori S."/>
            <person name="Arai W."/>
            <person name="Tsubouchi T."/>
            <person name="Morono Y."/>
            <person name="Uchiyama I."/>
            <person name="Ito T."/>
            <person name="Fujiyama A."/>
            <person name="Inagaki F."/>
            <person name="Takami H."/>
        </authorList>
    </citation>
    <scope>NUCLEOTIDE SEQUENCE</scope>
    <source>
        <strain evidence="3">Expedition CK06-06</strain>
    </source>
</reference>
<dbReference type="Gene3D" id="3.40.50.1820">
    <property type="entry name" value="alpha/beta hydrolase"/>
    <property type="match status" value="1"/>
</dbReference>
<organism evidence="3">
    <name type="scientific">marine sediment metagenome</name>
    <dbReference type="NCBI Taxonomy" id="412755"/>
    <lineage>
        <taxon>unclassified sequences</taxon>
        <taxon>metagenomes</taxon>
        <taxon>ecological metagenomes</taxon>
    </lineage>
</organism>
<dbReference type="InterPro" id="IPR000073">
    <property type="entry name" value="AB_hydrolase_1"/>
</dbReference>
<sequence>MEIDKTNQTINLKDDRTLGYAEYGDPIGYPVFLFHGNPGSRLSWGLIPGSPFLLGLHLIAPDRPGYGLTDFKPYALENWPTDITELADHLGINKFAVFGPSGGGPFALACAWKIPNRLTAVGVFGSEGRIQA</sequence>
<evidence type="ECO:0000256" key="1">
    <source>
        <dbReference type="ARBA" id="ARBA00022801"/>
    </source>
</evidence>
<evidence type="ECO:0000313" key="3">
    <source>
        <dbReference type="EMBL" id="GAH72110.1"/>
    </source>
</evidence>
<name>X1IS84_9ZZZZ</name>
<feature type="domain" description="AB hydrolase-1" evidence="2">
    <location>
        <begin position="29"/>
        <end position="121"/>
    </location>
</feature>
<comment type="caution">
    <text evidence="3">The sequence shown here is derived from an EMBL/GenBank/DDBJ whole genome shotgun (WGS) entry which is preliminary data.</text>
</comment>
<dbReference type="PANTHER" id="PTHR42977:SF3">
    <property type="entry name" value="AB HYDROLASE-1 DOMAIN-CONTAINING PROTEIN"/>
    <property type="match status" value="1"/>
</dbReference>
<dbReference type="InterPro" id="IPR051340">
    <property type="entry name" value="Haloalkane_dehalogenase"/>
</dbReference>
<dbReference type="AlphaFoldDB" id="X1IS84"/>
<protein>
    <recommendedName>
        <fullName evidence="2">AB hydrolase-1 domain-containing protein</fullName>
    </recommendedName>
</protein>
<dbReference type="InterPro" id="IPR029058">
    <property type="entry name" value="AB_hydrolase_fold"/>
</dbReference>
<dbReference type="Pfam" id="PF00561">
    <property type="entry name" value="Abhydrolase_1"/>
    <property type="match status" value="1"/>
</dbReference>
<feature type="non-terminal residue" evidence="3">
    <location>
        <position position="132"/>
    </location>
</feature>
<proteinExistence type="predicted"/>
<gene>
    <name evidence="3" type="ORF">S03H2_47488</name>
</gene>